<reference evidence="2 3" key="1">
    <citation type="submission" date="2017-02" db="EMBL/GenBank/DDBJ databases">
        <title>Complete genome sequences of Mycobacterium kansasii strains isolated from rhesus macaques.</title>
        <authorList>
            <person name="Panda A."/>
            <person name="Nagaraj S."/>
            <person name="Zhao X."/>
            <person name="Tettelin H."/>
            <person name="Detolla L.J."/>
        </authorList>
    </citation>
    <scope>NUCLEOTIDE SEQUENCE [LARGE SCALE GENOMIC DNA]</scope>
    <source>
        <strain evidence="2 3">11-3469</strain>
    </source>
</reference>
<evidence type="ECO:0000256" key="1">
    <source>
        <dbReference type="SAM" id="MobiDB-lite"/>
    </source>
</evidence>
<accession>A0A1V3XPK2</accession>
<evidence type="ECO:0000313" key="3">
    <source>
        <dbReference type="Proteomes" id="UP000188532"/>
    </source>
</evidence>
<name>A0A1V3XPK2_MYCKA</name>
<sequence>MAGNVTAAQERLVFADRNIGMARELSTQAVSGGNQAWWMPFAPLNPRSDRPFATRRGRQRRRDIRHAVTELPSVLADVTAGIKQADEQLQKTPAARRHTPATRRRADAPHKPSKSPATLAARRRRSARHFCPGEQGRADLDRVLTTVAQEQANAERLNRSFEQALFTAESRVRAVSDYIDTRRGSIGPKHGPAGRGETSAARRA</sequence>
<proteinExistence type="predicted"/>
<comment type="caution">
    <text evidence="2">The sequence shown here is derived from an EMBL/GenBank/DDBJ whole genome shotgun (WGS) entry which is preliminary data.</text>
</comment>
<dbReference type="AlphaFoldDB" id="A0A1V3XPK2"/>
<feature type="region of interest" description="Disordered" evidence="1">
    <location>
        <begin position="86"/>
        <end position="134"/>
    </location>
</feature>
<evidence type="ECO:0000313" key="2">
    <source>
        <dbReference type="EMBL" id="OOK81018.1"/>
    </source>
</evidence>
<dbReference type="EMBL" id="MVBN01000002">
    <property type="protein sequence ID" value="OOK81018.1"/>
    <property type="molecule type" value="Genomic_DNA"/>
</dbReference>
<feature type="compositionally biased region" description="Basic residues" evidence="1">
    <location>
        <begin position="94"/>
        <end position="103"/>
    </location>
</feature>
<feature type="region of interest" description="Disordered" evidence="1">
    <location>
        <begin position="182"/>
        <end position="204"/>
    </location>
</feature>
<gene>
    <name evidence="2" type="ORF">BZL29_1647</name>
</gene>
<protein>
    <submittedName>
        <fullName evidence="2">Uncharacterized protein</fullName>
    </submittedName>
</protein>
<dbReference type="Proteomes" id="UP000188532">
    <property type="component" value="Unassembled WGS sequence"/>
</dbReference>
<organism evidence="2 3">
    <name type="scientific">Mycobacterium kansasii</name>
    <dbReference type="NCBI Taxonomy" id="1768"/>
    <lineage>
        <taxon>Bacteria</taxon>
        <taxon>Bacillati</taxon>
        <taxon>Actinomycetota</taxon>
        <taxon>Actinomycetes</taxon>
        <taxon>Mycobacteriales</taxon>
        <taxon>Mycobacteriaceae</taxon>
        <taxon>Mycobacterium</taxon>
    </lineage>
</organism>